<evidence type="ECO:0000313" key="3">
    <source>
        <dbReference type="Proteomes" id="UP001148838"/>
    </source>
</evidence>
<feature type="region of interest" description="Disordered" evidence="1">
    <location>
        <begin position="108"/>
        <end position="153"/>
    </location>
</feature>
<feature type="compositionally biased region" description="Basic and acidic residues" evidence="1">
    <location>
        <begin position="381"/>
        <end position="407"/>
    </location>
</feature>
<dbReference type="EMBL" id="JAJSOF020000015">
    <property type="protein sequence ID" value="KAJ4441527.1"/>
    <property type="molecule type" value="Genomic_DNA"/>
</dbReference>
<feature type="compositionally biased region" description="Low complexity" evidence="1">
    <location>
        <begin position="326"/>
        <end position="336"/>
    </location>
</feature>
<proteinExistence type="predicted"/>
<sequence>MSPGSSTESYLAFAHIGLRENPGKNLNQITCPDRESNPGHLASRPDALTVTPQVWISSTRNQLPIPVTGLGTSTRRVSLVHVTGSPDKNCNRSSSSKKKDKEVAAITKQINAGSSKRKRKPFQSIITDEKDDNNVYVSTDDEGSDDDDEDEADATCPVCHKRYSDDEKGEKLIRAKGHFAEMYEDKLKVNEKWYDLEFCLRNEDHPEFGLTRRTKEDSGHISTLQREATRRQQRVDVSYISGGKEQEWWKKIIPTSRTEQVIVADQHMVTEVNSKEFRNPHTDARGSVKMMAQQGEENSNVIMQRKRIPSLHTMAVRLAHSRRNADNNGTRNTGTTKKARGDKKRNQESGSDREESSVNNKGASVSGNLGCESESVGGNKRGIEEEINRKEDRDRNKAETNSKERSEPATAEDIAEASFYSTALKTLISVSTVILLGLIVAYHGLEVQIANLLGITTYQLLLKELSPAQTVRVSVMDFKVAALMASLRAHLLEVMRSGGCFGG</sequence>
<feature type="compositionally biased region" description="Acidic residues" evidence="1">
    <location>
        <begin position="139"/>
        <end position="153"/>
    </location>
</feature>
<organism evidence="2 3">
    <name type="scientific">Periplaneta americana</name>
    <name type="common">American cockroach</name>
    <name type="synonym">Blatta americana</name>
    <dbReference type="NCBI Taxonomy" id="6978"/>
    <lineage>
        <taxon>Eukaryota</taxon>
        <taxon>Metazoa</taxon>
        <taxon>Ecdysozoa</taxon>
        <taxon>Arthropoda</taxon>
        <taxon>Hexapoda</taxon>
        <taxon>Insecta</taxon>
        <taxon>Pterygota</taxon>
        <taxon>Neoptera</taxon>
        <taxon>Polyneoptera</taxon>
        <taxon>Dictyoptera</taxon>
        <taxon>Blattodea</taxon>
        <taxon>Blattoidea</taxon>
        <taxon>Blattidae</taxon>
        <taxon>Blattinae</taxon>
        <taxon>Periplaneta</taxon>
    </lineage>
</organism>
<evidence type="ECO:0000313" key="2">
    <source>
        <dbReference type="EMBL" id="KAJ4441527.1"/>
    </source>
</evidence>
<keyword evidence="3" id="KW-1185">Reference proteome</keyword>
<feature type="region of interest" description="Disordered" evidence="1">
    <location>
        <begin position="320"/>
        <end position="411"/>
    </location>
</feature>
<dbReference type="Proteomes" id="UP001148838">
    <property type="component" value="Unassembled WGS sequence"/>
</dbReference>
<accession>A0ABQ8T6J4</accession>
<evidence type="ECO:0000256" key="1">
    <source>
        <dbReference type="SAM" id="MobiDB-lite"/>
    </source>
</evidence>
<protein>
    <submittedName>
        <fullName evidence="2">Uncharacterized protein</fullName>
    </submittedName>
</protein>
<dbReference type="InterPro" id="IPR015449">
    <property type="entry name" value="K_chnl_Ca-activ_SK"/>
</dbReference>
<comment type="caution">
    <text evidence="2">The sequence shown here is derived from an EMBL/GenBank/DDBJ whole genome shotgun (WGS) entry which is preliminary data.</text>
</comment>
<feature type="region of interest" description="Disordered" evidence="1">
    <location>
        <begin position="83"/>
        <end position="102"/>
    </location>
</feature>
<feature type="compositionally biased region" description="Polar residues" evidence="1">
    <location>
        <begin position="357"/>
        <end position="367"/>
    </location>
</feature>
<dbReference type="Pfam" id="PF03530">
    <property type="entry name" value="SK_channel"/>
    <property type="match status" value="1"/>
</dbReference>
<gene>
    <name evidence="2" type="ORF">ANN_11383</name>
</gene>
<feature type="compositionally biased region" description="Basic and acidic residues" evidence="1">
    <location>
        <begin position="344"/>
        <end position="356"/>
    </location>
</feature>
<reference evidence="2 3" key="1">
    <citation type="journal article" date="2022" name="Allergy">
        <title>Genome assembly and annotation of Periplaneta americana reveal a comprehensive cockroach allergen profile.</title>
        <authorList>
            <person name="Wang L."/>
            <person name="Xiong Q."/>
            <person name="Saelim N."/>
            <person name="Wang L."/>
            <person name="Nong W."/>
            <person name="Wan A.T."/>
            <person name="Shi M."/>
            <person name="Liu X."/>
            <person name="Cao Q."/>
            <person name="Hui J.H.L."/>
            <person name="Sookrung N."/>
            <person name="Leung T.F."/>
            <person name="Tungtrongchitr A."/>
            <person name="Tsui S.K.W."/>
        </authorList>
    </citation>
    <scope>NUCLEOTIDE SEQUENCE [LARGE SCALE GENOMIC DNA]</scope>
    <source>
        <strain evidence="2">PWHHKU_190912</strain>
    </source>
</reference>
<name>A0ABQ8T6J4_PERAM</name>